<dbReference type="InterPro" id="IPR000719">
    <property type="entry name" value="Prot_kinase_dom"/>
</dbReference>
<dbReference type="OrthoDB" id="63267at2759"/>
<feature type="domain" description="Protein kinase" evidence="10">
    <location>
        <begin position="337"/>
        <end position="427"/>
    </location>
</feature>
<comment type="catalytic activity">
    <reaction evidence="7">
        <text>L-threonyl-[protein] + ATP = O-phospho-L-threonyl-[protein] + ADP + H(+)</text>
        <dbReference type="Rhea" id="RHEA:46608"/>
        <dbReference type="Rhea" id="RHEA-COMP:11060"/>
        <dbReference type="Rhea" id="RHEA-COMP:11605"/>
        <dbReference type="ChEBI" id="CHEBI:15378"/>
        <dbReference type="ChEBI" id="CHEBI:30013"/>
        <dbReference type="ChEBI" id="CHEBI:30616"/>
        <dbReference type="ChEBI" id="CHEBI:61977"/>
        <dbReference type="ChEBI" id="CHEBI:456216"/>
        <dbReference type="EC" id="2.7.11.1"/>
    </reaction>
</comment>
<feature type="compositionally biased region" description="Polar residues" evidence="9">
    <location>
        <begin position="143"/>
        <end position="154"/>
    </location>
</feature>
<keyword evidence="6" id="KW-0067">ATP-binding</keyword>
<dbReference type="GO" id="GO:0005524">
    <property type="term" value="F:ATP binding"/>
    <property type="evidence" value="ECO:0007669"/>
    <property type="project" value="UniProtKB-KW"/>
</dbReference>
<comment type="caution">
    <text evidence="11">The sequence shown here is derived from an EMBL/GenBank/DDBJ whole genome shotgun (WGS) entry which is preliminary data.</text>
</comment>
<evidence type="ECO:0000256" key="6">
    <source>
        <dbReference type="ARBA" id="ARBA00022840"/>
    </source>
</evidence>
<dbReference type="STRING" id="27349.A0A0L6VBG4"/>
<feature type="region of interest" description="Disordered" evidence="9">
    <location>
        <begin position="116"/>
        <end position="231"/>
    </location>
</feature>
<sequence length="427" mass="46822">MSSTSTLMPASLPKPKSGKIHMFHSISKTLSPALSKSSARKHRSHNSTLALPTPPESPNRISDNNSSTRTSSDPSDDDDFVDVQLSESEKQYMSGKRVSKIMKEAKEWQAFFKIGKDDFERERKLPKRDSHSLTSSLKHHSSVATASGISANPQDQEELTDSSAASAHHPAAMKRVKSDQIVYSQPGNSPVAQDQSSPPIQEKSPPNEQLTPPIPLSPTIEESPSVRSRNSLEVELGLSAADADAIDRLTRNLEDEPLPHLAEEMPSATLSPEPISPTSQPIEDAATSPVSSSVVPSQLEQSPAIVPAPSSDLPAEPTPSIKSPAQRRRHKVTVEDFDIMRVLGKGCAGKVLMVKYRRPGGKRPSQVYAMKSIKKNHVLSHRELQHTLTEQSVLRRVADEPDSNPFIVRLWTRTICSWSWIFILAGI</sequence>
<feature type="compositionally biased region" description="Basic and acidic residues" evidence="9">
    <location>
        <begin position="116"/>
        <end position="131"/>
    </location>
</feature>
<feature type="compositionally biased region" description="Polar residues" evidence="9">
    <location>
        <begin position="181"/>
        <end position="210"/>
    </location>
</feature>
<dbReference type="AlphaFoldDB" id="A0A0L6VBG4"/>
<dbReference type="SUPFAM" id="SSF56112">
    <property type="entry name" value="Protein kinase-like (PK-like)"/>
    <property type="match status" value="1"/>
</dbReference>
<name>A0A0L6VBG4_9BASI</name>
<dbReference type="Proteomes" id="UP000037035">
    <property type="component" value="Unassembled WGS sequence"/>
</dbReference>
<keyword evidence="4" id="KW-0547">Nucleotide-binding</keyword>
<feature type="region of interest" description="Disordered" evidence="9">
    <location>
        <begin position="1"/>
        <end position="81"/>
    </location>
</feature>
<evidence type="ECO:0000313" key="11">
    <source>
        <dbReference type="EMBL" id="KNZ57460.1"/>
    </source>
</evidence>
<dbReference type="Gene3D" id="3.30.200.20">
    <property type="entry name" value="Phosphorylase Kinase, domain 1"/>
    <property type="match status" value="1"/>
</dbReference>
<dbReference type="GO" id="GO:0035556">
    <property type="term" value="P:intracellular signal transduction"/>
    <property type="evidence" value="ECO:0007669"/>
    <property type="project" value="TreeGrafter"/>
</dbReference>
<feature type="compositionally biased region" description="Polar residues" evidence="9">
    <location>
        <begin position="220"/>
        <end position="231"/>
    </location>
</feature>
<evidence type="ECO:0000256" key="8">
    <source>
        <dbReference type="ARBA" id="ARBA00048679"/>
    </source>
</evidence>
<keyword evidence="12" id="KW-1185">Reference proteome</keyword>
<evidence type="ECO:0000256" key="9">
    <source>
        <dbReference type="SAM" id="MobiDB-lite"/>
    </source>
</evidence>
<evidence type="ECO:0000256" key="3">
    <source>
        <dbReference type="ARBA" id="ARBA00022679"/>
    </source>
</evidence>
<keyword evidence="3" id="KW-0808">Transferase</keyword>
<feature type="compositionally biased region" description="Polar residues" evidence="9">
    <location>
        <begin position="26"/>
        <end position="37"/>
    </location>
</feature>
<keyword evidence="5 11" id="KW-0418">Kinase</keyword>
<gene>
    <name evidence="11" type="ORF">VP01_2152g9</name>
</gene>
<dbReference type="InterPro" id="IPR050236">
    <property type="entry name" value="Ser_Thr_kinase_AGC"/>
</dbReference>
<dbReference type="EMBL" id="LAVV01007006">
    <property type="protein sequence ID" value="KNZ57460.1"/>
    <property type="molecule type" value="Genomic_DNA"/>
</dbReference>
<dbReference type="EC" id="2.7.11.1" evidence="1"/>
<evidence type="ECO:0000313" key="12">
    <source>
        <dbReference type="Proteomes" id="UP000037035"/>
    </source>
</evidence>
<comment type="catalytic activity">
    <reaction evidence="8">
        <text>L-seryl-[protein] + ATP = O-phospho-L-seryl-[protein] + ADP + H(+)</text>
        <dbReference type="Rhea" id="RHEA:17989"/>
        <dbReference type="Rhea" id="RHEA-COMP:9863"/>
        <dbReference type="Rhea" id="RHEA-COMP:11604"/>
        <dbReference type="ChEBI" id="CHEBI:15378"/>
        <dbReference type="ChEBI" id="CHEBI:29999"/>
        <dbReference type="ChEBI" id="CHEBI:30616"/>
        <dbReference type="ChEBI" id="CHEBI:83421"/>
        <dbReference type="ChEBI" id="CHEBI:456216"/>
        <dbReference type="EC" id="2.7.11.1"/>
    </reaction>
</comment>
<evidence type="ECO:0000256" key="4">
    <source>
        <dbReference type="ARBA" id="ARBA00022741"/>
    </source>
</evidence>
<keyword evidence="2" id="KW-0723">Serine/threonine-protein kinase</keyword>
<dbReference type="GO" id="GO:0004674">
    <property type="term" value="F:protein serine/threonine kinase activity"/>
    <property type="evidence" value="ECO:0007669"/>
    <property type="project" value="UniProtKB-KW"/>
</dbReference>
<accession>A0A0L6VBG4</accession>
<proteinExistence type="predicted"/>
<dbReference type="PANTHER" id="PTHR24356">
    <property type="entry name" value="SERINE/THREONINE-PROTEIN KINASE"/>
    <property type="match status" value="1"/>
</dbReference>
<organism evidence="11 12">
    <name type="scientific">Puccinia sorghi</name>
    <dbReference type="NCBI Taxonomy" id="27349"/>
    <lineage>
        <taxon>Eukaryota</taxon>
        <taxon>Fungi</taxon>
        <taxon>Dikarya</taxon>
        <taxon>Basidiomycota</taxon>
        <taxon>Pucciniomycotina</taxon>
        <taxon>Pucciniomycetes</taxon>
        <taxon>Pucciniales</taxon>
        <taxon>Pucciniaceae</taxon>
        <taxon>Puccinia</taxon>
    </lineage>
</organism>
<evidence type="ECO:0000256" key="2">
    <source>
        <dbReference type="ARBA" id="ARBA00022527"/>
    </source>
</evidence>
<reference evidence="11 12" key="1">
    <citation type="submission" date="2015-08" db="EMBL/GenBank/DDBJ databases">
        <title>Next Generation Sequencing and Analysis of the Genome of Puccinia sorghi L Schw, the Causal Agent of Maize Common Rust.</title>
        <authorList>
            <person name="Rochi L."/>
            <person name="Burguener G."/>
            <person name="Darino M."/>
            <person name="Turjanski A."/>
            <person name="Kreff E."/>
            <person name="Dieguez M.J."/>
            <person name="Sacco F."/>
        </authorList>
    </citation>
    <scope>NUCLEOTIDE SEQUENCE [LARGE SCALE GENOMIC DNA]</scope>
    <source>
        <strain evidence="11 12">RO10H11247</strain>
    </source>
</reference>
<dbReference type="PANTHER" id="PTHR24356:SF390">
    <property type="entry name" value="PROTEIN KINASE C, BRAIN ISOZYME-RELATED"/>
    <property type="match status" value="1"/>
</dbReference>
<feature type="compositionally biased region" description="Low complexity" evidence="9">
    <location>
        <begin position="62"/>
        <end position="73"/>
    </location>
</feature>
<dbReference type="PROSITE" id="PS50011">
    <property type="entry name" value="PROTEIN_KINASE_DOM"/>
    <property type="match status" value="1"/>
</dbReference>
<evidence type="ECO:0000256" key="5">
    <source>
        <dbReference type="ARBA" id="ARBA00022777"/>
    </source>
</evidence>
<evidence type="ECO:0000256" key="1">
    <source>
        <dbReference type="ARBA" id="ARBA00012513"/>
    </source>
</evidence>
<feature type="compositionally biased region" description="Low complexity" evidence="9">
    <location>
        <begin position="288"/>
        <end position="297"/>
    </location>
</feature>
<dbReference type="VEuPathDB" id="FungiDB:VP01_2152g9"/>
<dbReference type="InterPro" id="IPR011009">
    <property type="entry name" value="Kinase-like_dom_sf"/>
</dbReference>
<evidence type="ECO:0000259" key="10">
    <source>
        <dbReference type="PROSITE" id="PS50011"/>
    </source>
</evidence>
<feature type="region of interest" description="Disordered" evidence="9">
    <location>
        <begin position="265"/>
        <end position="329"/>
    </location>
</feature>
<protein>
    <recommendedName>
        <fullName evidence="1">non-specific serine/threonine protein kinase</fullName>
        <ecNumber evidence="1">2.7.11.1</ecNumber>
    </recommendedName>
</protein>
<evidence type="ECO:0000256" key="7">
    <source>
        <dbReference type="ARBA" id="ARBA00047899"/>
    </source>
</evidence>